<dbReference type="InterPro" id="IPR020904">
    <property type="entry name" value="Sc_DH/Rdtase_CS"/>
</dbReference>
<reference evidence="3" key="1">
    <citation type="journal article" date="2020" name="mSystems">
        <title>Genome- and Community-Level Interaction Insights into Carbon Utilization and Element Cycling Functions of Hydrothermarchaeota in Hydrothermal Sediment.</title>
        <authorList>
            <person name="Zhou Z."/>
            <person name="Liu Y."/>
            <person name="Xu W."/>
            <person name="Pan J."/>
            <person name="Luo Z.H."/>
            <person name="Li M."/>
        </authorList>
    </citation>
    <scope>NUCLEOTIDE SEQUENCE [LARGE SCALE GENOMIC DNA]</scope>
    <source>
        <strain evidence="3">SpSt-1105</strain>
    </source>
</reference>
<comment type="caution">
    <text evidence="3">The sequence shown here is derived from an EMBL/GenBank/DDBJ whole genome shotgun (WGS) entry which is preliminary data.</text>
</comment>
<dbReference type="InterPro" id="IPR002347">
    <property type="entry name" value="SDR_fam"/>
</dbReference>
<evidence type="ECO:0000256" key="1">
    <source>
        <dbReference type="ARBA" id="ARBA00006484"/>
    </source>
</evidence>
<dbReference type="Pfam" id="PF13561">
    <property type="entry name" value="adh_short_C2"/>
    <property type="match status" value="1"/>
</dbReference>
<dbReference type="InterPro" id="IPR036291">
    <property type="entry name" value="NAD(P)-bd_dom_sf"/>
</dbReference>
<dbReference type="SMART" id="SM00822">
    <property type="entry name" value="PKS_KR"/>
    <property type="match status" value="1"/>
</dbReference>
<dbReference type="AlphaFoldDB" id="A0A7J3Z994"/>
<dbReference type="SUPFAM" id="SSF51735">
    <property type="entry name" value="NAD(P)-binding Rossmann-fold domains"/>
    <property type="match status" value="1"/>
</dbReference>
<dbReference type="Gene3D" id="3.40.50.720">
    <property type="entry name" value="NAD(P)-binding Rossmann-like Domain"/>
    <property type="match status" value="1"/>
</dbReference>
<dbReference type="GO" id="GO:0032787">
    <property type="term" value="P:monocarboxylic acid metabolic process"/>
    <property type="evidence" value="ECO:0007669"/>
    <property type="project" value="UniProtKB-ARBA"/>
</dbReference>
<feature type="domain" description="Ketoreductase" evidence="2">
    <location>
        <begin position="6"/>
        <end position="185"/>
    </location>
</feature>
<dbReference type="PROSITE" id="PS00061">
    <property type="entry name" value="ADH_SHORT"/>
    <property type="match status" value="1"/>
</dbReference>
<dbReference type="InterPro" id="IPR050259">
    <property type="entry name" value="SDR"/>
</dbReference>
<organism evidence="3">
    <name type="scientific">Ignisphaera aggregans</name>
    <dbReference type="NCBI Taxonomy" id="334771"/>
    <lineage>
        <taxon>Archaea</taxon>
        <taxon>Thermoproteota</taxon>
        <taxon>Thermoprotei</taxon>
        <taxon>Desulfurococcales</taxon>
        <taxon>Desulfurococcaceae</taxon>
        <taxon>Ignisphaera</taxon>
    </lineage>
</organism>
<proteinExistence type="inferred from homology"/>
<dbReference type="FunFam" id="3.40.50.720:FF:000084">
    <property type="entry name" value="Short-chain dehydrogenase reductase"/>
    <property type="match status" value="1"/>
</dbReference>
<evidence type="ECO:0000313" key="3">
    <source>
        <dbReference type="EMBL" id="HHQ51261.1"/>
    </source>
</evidence>
<comment type="similarity">
    <text evidence="1">Belongs to the short-chain dehydrogenases/reductases (SDR) family.</text>
</comment>
<dbReference type="PRINTS" id="PR00080">
    <property type="entry name" value="SDRFAMILY"/>
</dbReference>
<dbReference type="NCBIfam" id="NF009466">
    <property type="entry name" value="PRK12826.1-2"/>
    <property type="match status" value="1"/>
</dbReference>
<evidence type="ECO:0000259" key="2">
    <source>
        <dbReference type="SMART" id="SM00822"/>
    </source>
</evidence>
<name>A0A7J3Z994_9CREN</name>
<protein>
    <submittedName>
        <fullName evidence="3">SDR family oxidoreductase</fullName>
    </submittedName>
</protein>
<dbReference type="PANTHER" id="PTHR42879">
    <property type="entry name" value="3-OXOACYL-(ACYL-CARRIER-PROTEIN) REDUCTASE"/>
    <property type="match status" value="1"/>
</dbReference>
<sequence length="248" mass="26644">MRFSGKVALVTGAAMGIGREIALSFAKEGATVILYDISEDVFRVAKEAESLGARTLACRGDVGNRDEVEECVSKALQLFGKIDILVNNAGIYPTKPFVEMSEEEWDKVFRVNVKGVFYFTKAALPQMIRNRWGRVINIASIAGAVVGFPGLTHYSATKAALVGFTRSLALEVAQFNITVNAIAPGPIETPGTMRGVSAEQLEVIKRLIPVGRMGKPQDIASVVLFLASEEASFITGQLIVADGGYVTQ</sequence>
<dbReference type="PRINTS" id="PR00081">
    <property type="entry name" value="GDHRDH"/>
</dbReference>
<dbReference type="EMBL" id="DRYQ01000118">
    <property type="protein sequence ID" value="HHQ51261.1"/>
    <property type="molecule type" value="Genomic_DNA"/>
</dbReference>
<gene>
    <name evidence="3" type="ORF">ENM66_07940</name>
</gene>
<dbReference type="PANTHER" id="PTHR42879:SF2">
    <property type="entry name" value="3-OXOACYL-[ACYL-CARRIER-PROTEIN] REDUCTASE FABG"/>
    <property type="match status" value="1"/>
</dbReference>
<dbReference type="NCBIfam" id="NF005559">
    <property type="entry name" value="PRK07231.1"/>
    <property type="match status" value="1"/>
</dbReference>
<dbReference type="InterPro" id="IPR057326">
    <property type="entry name" value="KR_dom"/>
</dbReference>
<accession>A0A7J3Z994</accession>